<evidence type="ECO:0000256" key="1">
    <source>
        <dbReference type="RuleBase" id="RU369095"/>
    </source>
</evidence>
<dbReference type="GO" id="GO:0061157">
    <property type="term" value="P:mRNA destabilization"/>
    <property type="evidence" value="ECO:0007669"/>
    <property type="project" value="TreeGrafter"/>
</dbReference>
<feature type="compositionally biased region" description="Polar residues" evidence="2">
    <location>
        <begin position="568"/>
        <end position="584"/>
    </location>
</feature>
<keyword evidence="1" id="KW-0694">RNA-binding</keyword>
<feature type="region of interest" description="Disordered" evidence="2">
    <location>
        <begin position="296"/>
        <end position="364"/>
    </location>
</feature>
<accession>A0AAP0R857</accession>
<dbReference type="CDD" id="cd21134">
    <property type="entry name" value="YTH"/>
    <property type="match status" value="1"/>
</dbReference>
<gene>
    <name evidence="4" type="ORF">L1049_001097</name>
</gene>
<proteinExistence type="inferred from homology"/>
<dbReference type="InterPro" id="IPR007275">
    <property type="entry name" value="YTH_domain"/>
</dbReference>
<dbReference type="GO" id="GO:0005737">
    <property type="term" value="C:cytoplasm"/>
    <property type="evidence" value="ECO:0007669"/>
    <property type="project" value="TreeGrafter"/>
</dbReference>
<dbReference type="EMBL" id="JBBPBK010000015">
    <property type="protein sequence ID" value="KAK9269326.1"/>
    <property type="molecule type" value="Genomic_DNA"/>
</dbReference>
<keyword evidence="5" id="KW-1185">Reference proteome</keyword>
<dbReference type="PANTHER" id="PTHR12357:SF77">
    <property type="entry name" value="YTH DOMAIN-CONTAINING FAMILY PROTEIN"/>
    <property type="match status" value="1"/>
</dbReference>
<dbReference type="AlphaFoldDB" id="A0AAP0R857"/>
<feature type="domain" description="YTH" evidence="3">
    <location>
        <begin position="400"/>
        <end position="537"/>
    </location>
</feature>
<sequence>MEESVEHEQDRIESAGERPLGLENLTEQPLLHKNERIVSENPALDAATIWTSRDVNDQPESSDAGGSLGTVYPLDAYAPFEQMFYYGGFDNNTGGYSHYVNSDGLQVVSPVMYNDPSIVYHPGYGFNPEMAYGQYSTVATPPSSVMVDGQLYSPQQIPFAPPYYPQTVAPSLPQISSAVPVPQTELLTPESSVQEGVSDDILFGPGSGYFVHFGSFGGGGLSGNPGSTPGFYNFLGEFGSGKPLSNELNPSDLSPLTSPAAYPQRIGILGSYEHYVGQRPMHGFGLASSSSGGRYSHGGSYQSSKFGSASISRLGPNDRNRLTFDKGRRRERDRDSICISHDSHDISSNHNRGPRALKPKAKSPAEEGYLSAISKNDTSTSEVCLDLYNRPDFVTDCEGAKFFIIKSFSEDNVHRSIKYGVWASTPLGNRKLDAAYHEAKGIKGNCPVYLFFSVNASAQFCGVAEMIGPVDFQKDADYWQQDRWNGQFPVQWHIVKDVPNNRFRHVLLENNENKPVTHSRDTQEVKLELGIEMLKIFKNHDARTSILDDFGFYDERERALQDRKARQKASSNTDDPVSLSNDSASSTTDVLVSVANDSASFTTNAPASLAKSINQMSDSFAQTLKLDMSSEEVTTGRVVGH</sequence>
<evidence type="ECO:0000259" key="3">
    <source>
        <dbReference type="PROSITE" id="PS50882"/>
    </source>
</evidence>
<dbReference type="PROSITE" id="PS50882">
    <property type="entry name" value="YTH"/>
    <property type="match status" value="1"/>
</dbReference>
<protein>
    <recommendedName>
        <fullName evidence="1">YTH domain-containing family protein</fullName>
    </recommendedName>
</protein>
<name>A0AAP0R857_LIQFO</name>
<dbReference type="GO" id="GO:1990247">
    <property type="term" value="F:N6-methyladenosine-containing RNA reader activity"/>
    <property type="evidence" value="ECO:0007669"/>
    <property type="project" value="UniProtKB-UniRule"/>
</dbReference>
<dbReference type="PANTHER" id="PTHR12357">
    <property type="entry name" value="YTH YT521-B HOMOLOGY DOMAIN-CONTAINING"/>
    <property type="match status" value="1"/>
</dbReference>
<dbReference type="Proteomes" id="UP001415857">
    <property type="component" value="Unassembled WGS sequence"/>
</dbReference>
<dbReference type="Gene3D" id="3.10.590.10">
    <property type="entry name" value="ph1033 like domains"/>
    <property type="match status" value="1"/>
</dbReference>
<organism evidence="4 5">
    <name type="scientific">Liquidambar formosana</name>
    <name type="common">Formosan gum</name>
    <dbReference type="NCBI Taxonomy" id="63359"/>
    <lineage>
        <taxon>Eukaryota</taxon>
        <taxon>Viridiplantae</taxon>
        <taxon>Streptophyta</taxon>
        <taxon>Embryophyta</taxon>
        <taxon>Tracheophyta</taxon>
        <taxon>Spermatophyta</taxon>
        <taxon>Magnoliopsida</taxon>
        <taxon>eudicotyledons</taxon>
        <taxon>Gunneridae</taxon>
        <taxon>Pentapetalae</taxon>
        <taxon>Saxifragales</taxon>
        <taxon>Altingiaceae</taxon>
        <taxon>Liquidambar</taxon>
    </lineage>
</organism>
<reference evidence="4 5" key="1">
    <citation type="journal article" date="2024" name="Plant J.">
        <title>Genome sequences and population genomics reveal climatic adaptation and genomic divergence between two closely related sweetgum species.</title>
        <authorList>
            <person name="Xu W.Q."/>
            <person name="Ren C.Q."/>
            <person name="Zhang X.Y."/>
            <person name="Comes H.P."/>
            <person name="Liu X.H."/>
            <person name="Li Y.G."/>
            <person name="Kettle C.J."/>
            <person name="Jalonen R."/>
            <person name="Gaisberger H."/>
            <person name="Ma Y.Z."/>
            <person name="Qiu Y.X."/>
        </authorList>
    </citation>
    <scope>NUCLEOTIDE SEQUENCE [LARGE SCALE GENOMIC DNA]</scope>
    <source>
        <strain evidence="4">Hangzhou</strain>
    </source>
</reference>
<comment type="caution">
    <text evidence="4">The sequence shown here is derived from an EMBL/GenBank/DDBJ whole genome shotgun (WGS) entry which is preliminary data.</text>
</comment>
<dbReference type="GO" id="GO:0003729">
    <property type="term" value="F:mRNA binding"/>
    <property type="evidence" value="ECO:0007669"/>
    <property type="project" value="UniProtKB-UniRule"/>
</dbReference>
<feature type="region of interest" description="Disordered" evidence="2">
    <location>
        <begin position="1"/>
        <end position="27"/>
    </location>
</feature>
<comment type="similarity">
    <text evidence="1">Belongs to the YTHDF family.</text>
</comment>
<feature type="region of interest" description="Disordered" evidence="2">
    <location>
        <begin position="563"/>
        <end position="584"/>
    </location>
</feature>
<comment type="function">
    <text evidence="1">Specifically recognizes and binds N6-methyladenosine (m6A)-containing RNAs, and regulates mRNA stability. M6A is a modification present at internal sites of mRNAs and some non-coding RNAs and plays a role in mRNA stability and processing.</text>
</comment>
<evidence type="ECO:0000313" key="4">
    <source>
        <dbReference type="EMBL" id="KAK9269326.1"/>
    </source>
</evidence>
<evidence type="ECO:0000313" key="5">
    <source>
        <dbReference type="Proteomes" id="UP001415857"/>
    </source>
</evidence>
<feature type="compositionally biased region" description="Basic and acidic residues" evidence="2">
    <location>
        <begin position="1"/>
        <end position="16"/>
    </location>
</feature>
<feature type="compositionally biased region" description="Basic and acidic residues" evidence="2">
    <location>
        <begin position="316"/>
        <end position="347"/>
    </location>
</feature>
<dbReference type="InterPro" id="IPR045168">
    <property type="entry name" value="YTH_prot"/>
</dbReference>
<evidence type="ECO:0000256" key="2">
    <source>
        <dbReference type="SAM" id="MobiDB-lite"/>
    </source>
</evidence>
<dbReference type="Pfam" id="PF04146">
    <property type="entry name" value="YTH"/>
    <property type="match status" value="1"/>
</dbReference>
<feature type="compositionally biased region" description="Basic residues" evidence="2">
    <location>
        <begin position="352"/>
        <end position="361"/>
    </location>
</feature>